<reference evidence="2" key="1">
    <citation type="submission" date="2021-02" db="EMBL/GenBank/DDBJ databases">
        <authorList>
            <person name="Dougan E. K."/>
            <person name="Rhodes N."/>
            <person name="Thang M."/>
            <person name="Chan C."/>
        </authorList>
    </citation>
    <scope>NUCLEOTIDE SEQUENCE</scope>
</reference>
<evidence type="ECO:0000313" key="2">
    <source>
        <dbReference type="EMBL" id="CAE8614183.1"/>
    </source>
</evidence>
<evidence type="ECO:0000313" key="3">
    <source>
        <dbReference type="Proteomes" id="UP000654075"/>
    </source>
</evidence>
<dbReference type="AlphaFoldDB" id="A0A813FPS8"/>
<feature type="transmembrane region" description="Helical" evidence="1">
    <location>
        <begin position="60"/>
        <end position="87"/>
    </location>
</feature>
<dbReference type="Proteomes" id="UP000654075">
    <property type="component" value="Unassembled WGS sequence"/>
</dbReference>
<feature type="transmembrane region" description="Helical" evidence="1">
    <location>
        <begin position="107"/>
        <end position="125"/>
    </location>
</feature>
<evidence type="ECO:0000256" key="1">
    <source>
        <dbReference type="SAM" id="Phobius"/>
    </source>
</evidence>
<feature type="transmembrane region" description="Helical" evidence="1">
    <location>
        <begin position="20"/>
        <end position="39"/>
    </location>
</feature>
<proteinExistence type="predicted"/>
<accession>A0A813FPS8</accession>
<name>A0A813FPS8_POLGL</name>
<dbReference type="EMBL" id="CAJNNV010025377">
    <property type="protein sequence ID" value="CAE8614183.1"/>
    <property type="molecule type" value="Genomic_DNA"/>
</dbReference>
<keyword evidence="3" id="KW-1185">Reference proteome</keyword>
<sequence>MCSYNFPGLGLGPTLTVVKNTRIGLFYSLCACLILRCHFFKPLQDRCCLLLCCCCRHRRCVVVVVVVVVVFVVVVVVIAAVVVTGWLSAVGIGYSLLSSQSRKLGELIGMVVLVVLVVLVFRRMTYSGRA</sequence>
<keyword evidence="1" id="KW-1133">Transmembrane helix</keyword>
<gene>
    <name evidence="2" type="ORF">PGLA1383_LOCUS31915</name>
</gene>
<keyword evidence="1" id="KW-0472">Membrane</keyword>
<comment type="caution">
    <text evidence="2">The sequence shown here is derived from an EMBL/GenBank/DDBJ whole genome shotgun (WGS) entry which is preliminary data.</text>
</comment>
<protein>
    <submittedName>
        <fullName evidence="2">Uncharacterized protein</fullName>
    </submittedName>
</protein>
<organism evidence="2 3">
    <name type="scientific">Polarella glacialis</name>
    <name type="common">Dinoflagellate</name>
    <dbReference type="NCBI Taxonomy" id="89957"/>
    <lineage>
        <taxon>Eukaryota</taxon>
        <taxon>Sar</taxon>
        <taxon>Alveolata</taxon>
        <taxon>Dinophyceae</taxon>
        <taxon>Suessiales</taxon>
        <taxon>Suessiaceae</taxon>
        <taxon>Polarella</taxon>
    </lineage>
</organism>
<keyword evidence="1" id="KW-0812">Transmembrane</keyword>